<gene>
    <name evidence="6" type="ORF">AK812_SmicGene8763</name>
</gene>
<accession>A0A1Q9EK75</accession>
<feature type="chain" id="PRO_5013317136" description="Isochorismatase-like domain-containing protein" evidence="4">
    <location>
        <begin position="18"/>
        <end position="375"/>
    </location>
</feature>
<comment type="caution">
    <text evidence="6">The sequence shown here is derived from an EMBL/GenBank/DDBJ whole genome shotgun (WGS) entry which is preliminary data.</text>
</comment>
<keyword evidence="3" id="KW-0472">Membrane</keyword>
<protein>
    <recommendedName>
        <fullName evidence="5">Isochorismatase-like domain-containing protein</fullName>
    </recommendedName>
</protein>
<feature type="transmembrane region" description="Helical" evidence="3">
    <location>
        <begin position="331"/>
        <end position="353"/>
    </location>
</feature>
<dbReference type="PANTHER" id="PTHR43540">
    <property type="entry name" value="PEROXYUREIDOACRYLATE/UREIDOACRYLATE AMIDOHYDROLASE-RELATED"/>
    <property type="match status" value="1"/>
</dbReference>
<evidence type="ECO:0000313" key="6">
    <source>
        <dbReference type="EMBL" id="OLQ07820.1"/>
    </source>
</evidence>
<feature type="domain" description="Isochorismatase-like" evidence="5">
    <location>
        <begin position="82"/>
        <end position="271"/>
    </location>
</feature>
<dbReference type="AlphaFoldDB" id="A0A1Q9EK75"/>
<dbReference type="OMA" id="DERPMEW"/>
<dbReference type="Proteomes" id="UP000186817">
    <property type="component" value="Unassembled WGS sequence"/>
</dbReference>
<dbReference type="OrthoDB" id="432263at2759"/>
<evidence type="ECO:0000313" key="7">
    <source>
        <dbReference type="Proteomes" id="UP000186817"/>
    </source>
</evidence>
<evidence type="ECO:0000256" key="4">
    <source>
        <dbReference type="SAM" id="SignalP"/>
    </source>
</evidence>
<reference evidence="6 7" key="1">
    <citation type="submission" date="2016-02" db="EMBL/GenBank/DDBJ databases">
        <title>Genome analysis of coral dinoflagellate symbionts highlights evolutionary adaptations to a symbiotic lifestyle.</title>
        <authorList>
            <person name="Aranda M."/>
            <person name="Li Y."/>
            <person name="Liew Y.J."/>
            <person name="Baumgarten S."/>
            <person name="Simakov O."/>
            <person name="Wilson M."/>
            <person name="Piel J."/>
            <person name="Ashoor H."/>
            <person name="Bougouffa S."/>
            <person name="Bajic V.B."/>
            <person name="Ryu T."/>
            <person name="Ravasi T."/>
            <person name="Bayer T."/>
            <person name="Micklem G."/>
            <person name="Kim H."/>
            <person name="Bhak J."/>
            <person name="Lajeunesse T.C."/>
            <person name="Voolstra C.R."/>
        </authorList>
    </citation>
    <scope>NUCLEOTIDE SEQUENCE [LARGE SCALE GENOMIC DNA]</scope>
    <source>
        <strain evidence="6 7">CCMP2467</strain>
    </source>
</reference>
<evidence type="ECO:0000256" key="3">
    <source>
        <dbReference type="SAM" id="Phobius"/>
    </source>
</evidence>
<dbReference type="CDD" id="cd00431">
    <property type="entry name" value="cysteine_hydrolases"/>
    <property type="match status" value="1"/>
</dbReference>
<dbReference type="SUPFAM" id="SSF52499">
    <property type="entry name" value="Isochorismatase-like hydrolases"/>
    <property type="match status" value="1"/>
</dbReference>
<proteinExistence type="inferred from homology"/>
<comment type="similarity">
    <text evidence="1">Belongs to the isochorismatase family.</text>
</comment>
<dbReference type="InterPro" id="IPR000868">
    <property type="entry name" value="Isochorismatase-like_dom"/>
</dbReference>
<dbReference type="InterPro" id="IPR050272">
    <property type="entry name" value="Isochorismatase-like_hydrls"/>
</dbReference>
<sequence>MASFRCLFVSFAACALGKLSPGEQPLPSIADSGKKIFDKIAAATANSVDGITATVQSNPLQFPLLTDFWCAYELTDRKRTPALLIDDMQVEYADYVHGIVPQVKLLLDVFREAGLPVFWSTWWRWGPDDGFFNSMDRFYGPVGWNTSSNSLYNHKRNGGDVLPAVAPQNPMEWRRVMHKSYSLDMFDERPMEWASPSDQGTLHVELQKLGVDTVVQVGAWTDDCIISTAFHAFSLQYDVILIEDGVSTASKQHFNAIEVMRGALAKVLLAEDVAAYIRNGLPVLEAAPKAKLAGSRAQPVERQAASLLAYKADAEHQEPLSAVSESISVDAAMRLVFAVGCTSIFSFVSGWVLRGVLSRKMRDGDTHDRQYRRFM</sequence>
<organism evidence="6 7">
    <name type="scientific">Symbiodinium microadriaticum</name>
    <name type="common">Dinoflagellate</name>
    <name type="synonym">Zooxanthella microadriatica</name>
    <dbReference type="NCBI Taxonomy" id="2951"/>
    <lineage>
        <taxon>Eukaryota</taxon>
        <taxon>Sar</taxon>
        <taxon>Alveolata</taxon>
        <taxon>Dinophyceae</taxon>
        <taxon>Suessiales</taxon>
        <taxon>Symbiodiniaceae</taxon>
        <taxon>Symbiodinium</taxon>
    </lineage>
</organism>
<keyword evidence="7" id="KW-1185">Reference proteome</keyword>
<keyword evidence="4" id="KW-0732">Signal</keyword>
<keyword evidence="3" id="KW-0812">Transmembrane</keyword>
<keyword evidence="3" id="KW-1133">Transmembrane helix</keyword>
<evidence type="ECO:0000256" key="2">
    <source>
        <dbReference type="ARBA" id="ARBA00022801"/>
    </source>
</evidence>
<dbReference type="Gene3D" id="3.40.50.850">
    <property type="entry name" value="Isochorismatase-like"/>
    <property type="match status" value="1"/>
</dbReference>
<dbReference type="GO" id="GO:0016787">
    <property type="term" value="F:hydrolase activity"/>
    <property type="evidence" value="ECO:0007669"/>
    <property type="project" value="UniProtKB-KW"/>
</dbReference>
<feature type="signal peptide" evidence="4">
    <location>
        <begin position="1"/>
        <end position="17"/>
    </location>
</feature>
<evidence type="ECO:0000259" key="5">
    <source>
        <dbReference type="Pfam" id="PF00857"/>
    </source>
</evidence>
<name>A0A1Q9EK75_SYMMI</name>
<dbReference type="InterPro" id="IPR036380">
    <property type="entry name" value="Isochorismatase-like_sf"/>
</dbReference>
<dbReference type="EMBL" id="LSRX01000131">
    <property type="protein sequence ID" value="OLQ07820.1"/>
    <property type="molecule type" value="Genomic_DNA"/>
</dbReference>
<evidence type="ECO:0000256" key="1">
    <source>
        <dbReference type="ARBA" id="ARBA00006336"/>
    </source>
</evidence>
<dbReference type="Pfam" id="PF00857">
    <property type="entry name" value="Isochorismatase"/>
    <property type="match status" value="1"/>
</dbReference>
<keyword evidence="2" id="KW-0378">Hydrolase</keyword>